<dbReference type="RefSeq" id="WP_100918792.1">
    <property type="nucleotide sequence ID" value="NZ_CP020370.1"/>
</dbReference>
<keyword evidence="2" id="KW-1185">Reference proteome</keyword>
<gene>
    <name evidence="1" type="ORF">THSYN_08640</name>
</gene>
<dbReference type="GO" id="GO:0016301">
    <property type="term" value="F:kinase activity"/>
    <property type="evidence" value="ECO:0007669"/>
    <property type="project" value="UniProtKB-KW"/>
</dbReference>
<keyword evidence="1" id="KW-0808">Transferase</keyword>
<proteinExistence type="predicted"/>
<evidence type="ECO:0000313" key="1">
    <source>
        <dbReference type="EMBL" id="AUB81011.1"/>
    </source>
</evidence>
<dbReference type="AlphaFoldDB" id="A0A2K8U7G2"/>
<dbReference type="EMBL" id="CP020370">
    <property type="protein sequence ID" value="AUB81011.1"/>
    <property type="molecule type" value="Genomic_DNA"/>
</dbReference>
<keyword evidence="1" id="KW-0418">Kinase</keyword>
<sequence>MRTERIGDGAELHRLAARGLLYRTGPFIIRLQTRLREVTDTFARIYLGTEVLQDPQLPHFCVRVTASSPLRRPWGAQSQFWIDDIPPFEPYPRTHAFPLLEWGINWCIGTRAHRYLLLHAGALERGGRALLLPAMPGSGKSTLSTALAFRGWRFLSDEFGVILPGAATVVPLPRAIPLKNRSIQVIRDFAPEAVMGPVFEKTRKGDVAHVRPPHDSLARQLEGAAPGWIVFPRFRANATTAVRTLARSEAFTRLAQNSFNYRLLGERGFLDLAALVRACACFSLDFSDLDQAVAVIEDLASST</sequence>
<dbReference type="InterPro" id="IPR027417">
    <property type="entry name" value="P-loop_NTPase"/>
</dbReference>
<dbReference type="InterPro" id="IPR027600">
    <property type="entry name" value="HprK-rel_A"/>
</dbReference>
<dbReference type="Gene3D" id="3.40.50.300">
    <property type="entry name" value="P-loop containing nucleotide triphosphate hydrolases"/>
    <property type="match status" value="1"/>
</dbReference>
<dbReference type="NCBIfam" id="TIGR04352">
    <property type="entry name" value="HprK_rel_A"/>
    <property type="match status" value="1"/>
</dbReference>
<name>A0A2K8U7G2_9GAMM</name>
<dbReference type="KEGG" id="tsy:THSYN_08640"/>
<evidence type="ECO:0000313" key="2">
    <source>
        <dbReference type="Proteomes" id="UP000232638"/>
    </source>
</evidence>
<reference evidence="1 2" key="1">
    <citation type="submission" date="2017-03" db="EMBL/GenBank/DDBJ databases">
        <title>Complete genome sequence of Candidatus 'Thiodictyon syntrophicum' sp. nov. strain Cad16T, a photolithoautotroph purple sulfur bacterium isolated from an alpine meromictic lake.</title>
        <authorList>
            <person name="Luedin S.M."/>
            <person name="Pothier J.F."/>
            <person name="Danza F."/>
            <person name="Storelli N."/>
            <person name="Wittwer M."/>
            <person name="Tonolla M."/>
        </authorList>
    </citation>
    <scope>NUCLEOTIDE SEQUENCE [LARGE SCALE GENOMIC DNA]</scope>
    <source>
        <strain evidence="1 2">Cad16T</strain>
    </source>
</reference>
<dbReference type="Proteomes" id="UP000232638">
    <property type="component" value="Chromosome"/>
</dbReference>
<protein>
    <submittedName>
        <fullName evidence="1">HprK-related kinase A</fullName>
    </submittedName>
</protein>
<dbReference type="OrthoDB" id="4544211at2"/>
<dbReference type="SUPFAM" id="SSF53795">
    <property type="entry name" value="PEP carboxykinase-like"/>
    <property type="match status" value="1"/>
</dbReference>
<accession>A0A2K8U7G2</accession>
<organism evidence="1 2">
    <name type="scientific">Candidatus Thiodictyon syntrophicum</name>
    <dbReference type="NCBI Taxonomy" id="1166950"/>
    <lineage>
        <taxon>Bacteria</taxon>
        <taxon>Pseudomonadati</taxon>
        <taxon>Pseudomonadota</taxon>
        <taxon>Gammaproteobacteria</taxon>
        <taxon>Chromatiales</taxon>
        <taxon>Chromatiaceae</taxon>
        <taxon>Thiodictyon</taxon>
    </lineage>
</organism>